<accession>A0A0N4SYE2</accession>
<protein>
    <submittedName>
        <fullName evidence="1 3">Uncharacterized protein</fullName>
    </submittedName>
</protein>
<dbReference type="WBParaSite" id="BPAG_0000074901-mRNA-1">
    <property type="protein sequence ID" value="BPAG_0000074901-mRNA-1"/>
    <property type="gene ID" value="BPAG_0000074901"/>
</dbReference>
<dbReference type="EMBL" id="UZAD01000040">
    <property type="protein sequence ID" value="VDN81936.1"/>
    <property type="molecule type" value="Genomic_DNA"/>
</dbReference>
<reference evidence="3" key="1">
    <citation type="submission" date="2017-02" db="UniProtKB">
        <authorList>
            <consortium name="WormBaseParasite"/>
        </authorList>
    </citation>
    <scope>IDENTIFICATION</scope>
</reference>
<reference evidence="1 2" key="2">
    <citation type="submission" date="2018-11" db="EMBL/GenBank/DDBJ databases">
        <authorList>
            <consortium name="Pathogen Informatics"/>
        </authorList>
    </citation>
    <scope>NUCLEOTIDE SEQUENCE [LARGE SCALE GENOMIC DNA]</scope>
</reference>
<keyword evidence="2" id="KW-1185">Reference proteome</keyword>
<sequence length="136" mass="15794">MTWGTTMTLRKGYMFGHCAGCGHGWFLGQILWYKVRDGVCFIKQLWAERLDDSSICRPNIKVRRSIYTSESLRTSPEFPLASSYLGIVHFRVPEYNALPPPYCKQQEWGCVTPRLLPNNLRICWTPWSVFQDGSDR</sequence>
<dbReference type="AlphaFoldDB" id="A0A0N4SYE2"/>
<gene>
    <name evidence="1" type="ORF">BPAG_LOCUS750</name>
</gene>
<evidence type="ECO:0000313" key="1">
    <source>
        <dbReference type="EMBL" id="VDN81936.1"/>
    </source>
</evidence>
<organism evidence="3">
    <name type="scientific">Brugia pahangi</name>
    <name type="common">Filarial nematode worm</name>
    <dbReference type="NCBI Taxonomy" id="6280"/>
    <lineage>
        <taxon>Eukaryota</taxon>
        <taxon>Metazoa</taxon>
        <taxon>Ecdysozoa</taxon>
        <taxon>Nematoda</taxon>
        <taxon>Chromadorea</taxon>
        <taxon>Rhabditida</taxon>
        <taxon>Spirurina</taxon>
        <taxon>Spiruromorpha</taxon>
        <taxon>Filarioidea</taxon>
        <taxon>Onchocercidae</taxon>
        <taxon>Brugia</taxon>
    </lineage>
</organism>
<name>A0A0N4SYE2_BRUPA</name>
<evidence type="ECO:0000313" key="2">
    <source>
        <dbReference type="Proteomes" id="UP000278627"/>
    </source>
</evidence>
<evidence type="ECO:0000313" key="3">
    <source>
        <dbReference type="WBParaSite" id="BPAG_0000074901-mRNA-1"/>
    </source>
</evidence>
<dbReference type="Proteomes" id="UP000278627">
    <property type="component" value="Unassembled WGS sequence"/>
</dbReference>
<proteinExistence type="predicted"/>